<evidence type="ECO:0000256" key="2">
    <source>
        <dbReference type="ARBA" id="ARBA00022723"/>
    </source>
</evidence>
<reference evidence="7 8" key="1">
    <citation type="submission" date="2019-09" db="EMBL/GenBank/DDBJ databases">
        <title>Phylogeny of genus Pseudoclavibacter and closely related genus.</title>
        <authorList>
            <person name="Li Y."/>
        </authorList>
    </citation>
    <scope>NUCLEOTIDE SEQUENCE [LARGE SCALE GENOMIC DNA]</scope>
    <source>
        <strain evidence="7 8">KCTC 13959</strain>
    </source>
</reference>
<dbReference type="Pfam" id="PF26343">
    <property type="entry name" value="VapC50_C"/>
    <property type="match status" value="1"/>
</dbReference>
<dbReference type="GO" id="GO:0004518">
    <property type="term" value="F:nuclease activity"/>
    <property type="evidence" value="ECO:0007669"/>
    <property type="project" value="UniProtKB-KW"/>
</dbReference>
<gene>
    <name evidence="7" type="ORF">F8O05_13810</name>
</gene>
<dbReference type="GO" id="GO:0046872">
    <property type="term" value="F:metal ion binding"/>
    <property type="evidence" value="ECO:0007669"/>
    <property type="project" value="UniProtKB-KW"/>
</dbReference>
<name>A0A7J5B8I6_9MICO</name>
<keyword evidence="1" id="KW-0540">Nuclease</keyword>
<proteinExistence type="predicted"/>
<keyword evidence="3" id="KW-0378">Hydrolase</keyword>
<keyword evidence="2" id="KW-0479">Metal-binding</keyword>
<feature type="domain" description="PIN" evidence="5">
    <location>
        <begin position="7"/>
        <end position="113"/>
    </location>
</feature>
<dbReference type="Pfam" id="PF13470">
    <property type="entry name" value="PIN_3"/>
    <property type="match status" value="1"/>
</dbReference>
<dbReference type="GO" id="GO:0016787">
    <property type="term" value="F:hydrolase activity"/>
    <property type="evidence" value="ECO:0007669"/>
    <property type="project" value="UniProtKB-KW"/>
</dbReference>
<dbReference type="SUPFAM" id="SSF88723">
    <property type="entry name" value="PIN domain-like"/>
    <property type="match status" value="1"/>
</dbReference>
<keyword evidence="8" id="KW-1185">Reference proteome</keyword>
<feature type="domain" description="VapC50 C-terminal" evidence="6">
    <location>
        <begin position="131"/>
        <end position="184"/>
    </location>
</feature>
<dbReference type="InterPro" id="IPR002716">
    <property type="entry name" value="PIN_dom"/>
</dbReference>
<evidence type="ECO:0000256" key="3">
    <source>
        <dbReference type="ARBA" id="ARBA00022801"/>
    </source>
</evidence>
<evidence type="ECO:0000256" key="4">
    <source>
        <dbReference type="ARBA" id="ARBA00022842"/>
    </source>
</evidence>
<sequence>MGLFSAFLDANVLVPVVTCDTLLRLADNGAFRPLWSPRVIDEAQTALERIHPNIDKSRFQSRFRSMNNAFEDASVEGWETIQQSVTLPDPDDRHVVAAAILGRADVIVTQNTKDFPDETLRMFGMTAVRLDDFLLDQFHFNPSRCLRVITEQTEAMTNPPVAIDELLERLSRSGAPEFAARVRAELSNG</sequence>
<evidence type="ECO:0000259" key="5">
    <source>
        <dbReference type="Pfam" id="PF13470"/>
    </source>
</evidence>
<dbReference type="EMBL" id="WBKB01000011">
    <property type="protein sequence ID" value="KAB1640985.1"/>
    <property type="molecule type" value="Genomic_DNA"/>
</dbReference>
<protein>
    <submittedName>
        <fullName evidence="7">PIN domain-containing protein</fullName>
    </submittedName>
</protein>
<dbReference type="InterPro" id="IPR029060">
    <property type="entry name" value="PIN-like_dom_sf"/>
</dbReference>
<dbReference type="AlphaFoldDB" id="A0A7J5B8I6"/>
<evidence type="ECO:0000259" key="6">
    <source>
        <dbReference type="Pfam" id="PF26343"/>
    </source>
</evidence>
<evidence type="ECO:0000313" key="8">
    <source>
        <dbReference type="Proteomes" id="UP000433493"/>
    </source>
</evidence>
<dbReference type="OrthoDB" id="113459at2"/>
<dbReference type="InterPro" id="IPR058652">
    <property type="entry name" value="VapC50_C"/>
</dbReference>
<evidence type="ECO:0000313" key="7">
    <source>
        <dbReference type="EMBL" id="KAB1640985.1"/>
    </source>
</evidence>
<evidence type="ECO:0000256" key="1">
    <source>
        <dbReference type="ARBA" id="ARBA00022722"/>
    </source>
</evidence>
<dbReference type="Proteomes" id="UP000433493">
    <property type="component" value="Unassembled WGS sequence"/>
</dbReference>
<organism evidence="7 8">
    <name type="scientific">Gulosibacter chungangensis</name>
    <dbReference type="NCBI Taxonomy" id="979746"/>
    <lineage>
        <taxon>Bacteria</taxon>
        <taxon>Bacillati</taxon>
        <taxon>Actinomycetota</taxon>
        <taxon>Actinomycetes</taxon>
        <taxon>Micrococcales</taxon>
        <taxon>Microbacteriaceae</taxon>
        <taxon>Gulosibacter</taxon>
    </lineage>
</organism>
<keyword evidence="4" id="KW-0460">Magnesium</keyword>
<accession>A0A7J5B8I6</accession>
<comment type="caution">
    <text evidence="7">The sequence shown here is derived from an EMBL/GenBank/DDBJ whole genome shotgun (WGS) entry which is preliminary data.</text>
</comment>